<dbReference type="InterPro" id="IPR045057">
    <property type="entry name" value="Gcn5-rel_NAT"/>
</dbReference>
<name>A0ABS9HQR8_9GAMM</name>
<dbReference type="Gene3D" id="3.40.630.30">
    <property type="match status" value="1"/>
</dbReference>
<dbReference type="EMBL" id="JAKJPO010000001">
    <property type="protein sequence ID" value="MCF7220638.1"/>
    <property type="molecule type" value="Genomic_DNA"/>
</dbReference>
<keyword evidence="3" id="KW-1185">Reference proteome</keyword>
<dbReference type="RefSeq" id="WP_237052992.1">
    <property type="nucleotide sequence ID" value="NZ_JAKJPO010000001.1"/>
</dbReference>
<dbReference type="InterPro" id="IPR016181">
    <property type="entry name" value="Acyl_CoA_acyltransferase"/>
</dbReference>
<sequence>MTEQTPATAPTIHHDADVHRFATVVDDTRAYLDYRLDGRVLVVTHTWVPEAIGGRGVAGHLVRAAFEYARQAQLAVRTQCSYAEAWVKRHPEYQALLA</sequence>
<dbReference type="Proteomes" id="UP001430796">
    <property type="component" value="Unassembled WGS sequence"/>
</dbReference>
<evidence type="ECO:0000313" key="3">
    <source>
        <dbReference type="Proteomes" id="UP001430796"/>
    </source>
</evidence>
<reference evidence="2 3" key="3">
    <citation type="submission" date="2022-01" db="EMBL/GenBank/DDBJ databases">
        <authorList>
            <person name="Zhou L.Y."/>
        </authorList>
    </citation>
    <scope>NUCLEOTIDE SEQUENCE [LARGE SCALE GENOMIC DNA]</scope>
    <source>
        <strain evidence="2 3">TLK-CK17</strain>
    </source>
</reference>
<protein>
    <submittedName>
        <fullName evidence="2">N-acetyltransferase</fullName>
    </submittedName>
</protein>
<accession>A0ABS9HQR8</accession>
<dbReference type="PANTHER" id="PTHR31435:SF9">
    <property type="entry name" value="PROTEIN NATD1"/>
    <property type="match status" value="1"/>
</dbReference>
<reference evidence="3" key="1">
    <citation type="submission" date="2022-01" db="EMBL/GenBank/DDBJ databases">
        <title>Lysobacter chinensis sp. nov., a bacterium isolated from cow dung compost.</title>
        <authorList>
            <person name="Zhou L.Y."/>
        </authorList>
    </citation>
    <scope>NUCLEOTIDE SEQUENCE [LARGE SCALE GENOMIC DNA]</scope>
    <source>
        <strain evidence="3">TLK-CK17</strain>
    </source>
</reference>
<feature type="domain" description="N-acetyltransferase" evidence="1">
    <location>
        <begin position="13"/>
        <end position="98"/>
    </location>
</feature>
<reference evidence="2 3" key="2">
    <citation type="submission" date="2022-01" db="EMBL/GenBank/DDBJ databases">
        <title>Lysobacter chinensis sp. nov., a bacterium isolated from cow dung compost.</title>
        <authorList>
            <person name="Liu Y."/>
        </authorList>
    </citation>
    <scope>NUCLEOTIDE SEQUENCE [LARGE SCALE GENOMIC DNA]</scope>
    <source>
        <strain evidence="2 3">TLK-CK17</strain>
    </source>
</reference>
<comment type="caution">
    <text evidence="2">The sequence shown here is derived from an EMBL/GenBank/DDBJ whole genome shotgun (WGS) entry which is preliminary data.</text>
</comment>
<evidence type="ECO:0000313" key="2">
    <source>
        <dbReference type="EMBL" id="MCF7220638.1"/>
    </source>
</evidence>
<evidence type="ECO:0000259" key="1">
    <source>
        <dbReference type="PROSITE" id="PS51729"/>
    </source>
</evidence>
<dbReference type="SUPFAM" id="SSF55729">
    <property type="entry name" value="Acyl-CoA N-acyltransferases (Nat)"/>
    <property type="match status" value="1"/>
</dbReference>
<organism evidence="2 3">
    <name type="scientific">Marilutibacter chinensis</name>
    <dbReference type="NCBI Taxonomy" id="2912247"/>
    <lineage>
        <taxon>Bacteria</taxon>
        <taxon>Pseudomonadati</taxon>
        <taxon>Pseudomonadota</taxon>
        <taxon>Gammaproteobacteria</taxon>
        <taxon>Lysobacterales</taxon>
        <taxon>Lysobacteraceae</taxon>
        <taxon>Marilutibacter</taxon>
    </lineage>
</organism>
<gene>
    <name evidence="2" type="ORF">L3V18_02380</name>
</gene>
<dbReference type="PROSITE" id="PS51729">
    <property type="entry name" value="GNAT_YJDJ"/>
    <property type="match status" value="1"/>
</dbReference>
<proteinExistence type="predicted"/>
<dbReference type="InterPro" id="IPR031165">
    <property type="entry name" value="GNAT_YJDJ"/>
</dbReference>
<dbReference type="PANTHER" id="PTHR31435">
    <property type="entry name" value="PROTEIN NATD1"/>
    <property type="match status" value="1"/>
</dbReference>
<dbReference type="Pfam" id="PF14542">
    <property type="entry name" value="Acetyltransf_CG"/>
    <property type="match status" value="1"/>
</dbReference>